<dbReference type="InterPro" id="IPR013815">
    <property type="entry name" value="ATP_grasp_subdomain_1"/>
</dbReference>
<evidence type="ECO:0000313" key="4">
    <source>
        <dbReference type="Proteomes" id="UP001597326"/>
    </source>
</evidence>
<proteinExistence type="predicted"/>
<dbReference type="Proteomes" id="UP001597326">
    <property type="component" value="Unassembled WGS sequence"/>
</dbReference>
<keyword evidence="4" id="KW-1185">Reference proteome</keyword>
<protein>
    <submittedName>
        <fullName evidence="3">ATP-grasp domain-containing protein</fullName>
    </submittedName>
</protein>
<organism evidence="3 4">
    <name type="scientific">Luteococcus peritonei</name>
    <dbReference type="NCBI Taxonomy" id="88874"/>
    <lineage>
        <taxon>Bacteria</taxon>
        <taxon>Bacillati</taxon>
        <taxon>Actinomycetota</taxon>
        <taxon>Actinomycetes</taxon>
        <taxon>Propionibacteriales</taxon>
        <taxon>Propionibacteriaceae</taxon>
        <taxon>Luteococcus</taxon>
    </lineage>
</organism>
<keyword evidence="1" id="KW-0547">Nucleotide-binding</keyword>
<dbReference type="RefSeq" id="WP_343874703.1">
    <property type="nucleotide sequence ID" value="NZ_BAAAIX010000027.1"/>
</dbReference>
<dbReference type="Gene3D" id="3.30.470.20">
    <property type="entry name" value="ATP-grasp fold, B domain"/>
    <property type="match status" value="1"/>
</dbReference>
<evidence type="ECO:0000259" key="2">
    <source>
        <dbReference type="PROSITE" id="PS50975"/>
    </source>
</evidence>
<evidence type="ECO:0000313" key="3">
    <source>
        <dbReference type="EMBL" id="MFD1890382.1"/>
    </source>
</evidence>
<name>A0ABW4RVP3_9ACTN</name>
<dbReference type="Pfam" id="PF02655">
    <property type="entry name" value="ATP-grasp_3"/>
    <property type="match status" value="1"/>
</dbReference>
<dbReference type="EMBL" id="JBHUFZ010000019">
    <property type="protein sequence ID" value="MFD1890382.1"/>
    <property type="molecule type" value="Genomic_DNA"/>
</dbReference>
<reference evidence="4" key="1">
    <citation type="journal article" date="2019" name="Int. J. Syst. Evol. Microbiol.">
        <title>The Global Catalogue of Microorganisms (GCM) 10K type strain sequencing project: providing services to taxonomists for standard genome sequencing and annotation.</title>
        <authorList>
            <consortium name="The Broad Institute Genomics Platform"/>
            <consortium name="The Broad Institute Genome Sequencing Center for Infectious Disease"/>
            <person name="Wu L."/>
            <person name="Ma J."/>
        </authorList>
    </citation>
    <scope>NUCLEOTIDE SEQUENCE [LARGE SCALE GENOMIC DNA]</scope>
    <source>
        <strain evidence="4">CAIM 431</strain>
    </source>
</reference>
<dbReference type="InterPro" id="IPR003806">
    <property type="entry name" value="ATP-grasp_PylC-type"/>
</dbReference>
<dbReference type="SUPFAM" id="SSF56059">
    <property type="entry name" value="Glutathione synthetase ATP-binding domain-like"/>
    <property type="match status" value="1"/>
</dbReference>
<dbReference type="Gene3D" id="3.30.1490.20">
    <property type="entry name" value="ATP-grasp fold, A domain"/>
    <property type="match status" value="1"/>
</dbReference>
<gene>
    <name evidence="3" type="ORF">ACFSCS_09340</name>
</gene>
<keyword evidence="1" id="KW-0067">ATP-binding</keyword>
<dbReference type="InterPro" id="IPR011761">
    <property type="entry name" value="ATP-grasp"/>
</dbReference>
<accession>A0ABW4RVP3</accession>
<comment type="caution">
    <text evidence="3">The sequence shown here is derived from an EMBL/GenBank/DDBJ whole genome shotgun (WGS) entry which is preliminary data.</text>
</comment>
<sequence length="368" mass="40486">MALSRAHRPIVVFVDLGTMLSFEQLASVLRSRGVEVAHLTVASNPLARLASRALFHSTSFFATQEELLAALRRLDVSRVVDIQCPEFLLDDVVHAAREAGVPRAVLTELELRFAWRDKFAVARSLQQAGLAAPRVRDLEDCRREDLLTDFGLPLVIKDRVGSGGEGVRIVRRAEELGEAVEALGGEKAHLYAEEFLPGATMCYATAIVHGRPVQGVVYHTLQGREAEGPSSLIEVVRDNQVLAIGQRVAELVGGSGLLNLDLVRDEHGDPRVVDVNLRSWHSVVALGQLGFDYPQAYLQGLDLGRAEHGVVTSIGLVHVFPDHEETGEGCSEGLRRFLDGLWRHRRILPVRYLALQVLLFARRSTGRG</sequence>
<dbReference type="PROSITE" id="PS50975">
    <property type="entry name" value="ATP_GRASP"/>
    <property type="match status" value="1"/>
</dbReference>
<feature type="domain" description="ATP-grasp" evidence="2">
    <location>
        <begin position="122"/>
        <end position="302"/>
    </location>
</feature>
<evidence type="ECO:0000256" key="1">
    <source>
        <dbReference type="PROSITE-ProRule" id="PRU00409"/>
    </source>
</evidence>